<dbReference type="GO" id="GO:0005739">
    <property type="term" value="C:mitochondrion"/>
    <property type="evidence" value="ECO:0007669"/>
    <property type="project" value="TreeGrafter"/>
</dbReference>
<evidence type="ECO:0000256" key="1">
    <source>
        <dbReference type="ARBA" id="ARBA00001954"/>
    </source>
</evidence>
<evidence type="ECO:0000256" key="3">
    <source>
        <dbReference type="ARBA" id="ARBA00008654"/>
    </source>
</evidence>
<evidence type="ECO:0000256" key="8">
    <source>
        <dbReference type="ARBA" id="ARBA00023004"/>
    </source>
</evidence>
<evidence type="ECO:0000256" key="4">
    <source>
        <dbReference type="ARBA" id="ARBA00022723"/>
    </source>
</evidence>
<dbReference type="CDD" id="cd00250">
    <property type="entry name" value="CAS_like"/>
    <property type="match status" value="1"/>
</dbReference>
<keyword evidence="8" id="KW-0408">Iron</keyword>
<keyword evidence="12" id="KW-1185">Reference proteome</keyword>
<name>A0A015IJ31_RHIIW</name>
<comment type="caution">
    <text evidence="11">The sequence shown here is derived from an EMBL/GenBank/DDBJ whole genome shotgun (WGS) entry which is preliminary data.</text>
</comment>
<dbReference type="SMR" id="A0A015IJ31"/>
<reference evidence="11 12" key="1">
    <citation type="submission" date="2014-02" db="EMBL/GenBank/DDBJ databases">
        <title>Single nucleus genome sequencing reveals high similarity among nuclei of an endomycorrhizal fungus.</title>
        <authorList>
            <person name="Lin K."/>
            <person name="Geurts R."/>
            <person name="Zhang Z."/>
            <person name="Limpens E."/>
            <person name="Saunders D.G."/>
            <person name="Mu D."/>
            <person name="Pang E."/>
            <person name="Cao H."/>
            <person name="Cha H."/>
            <person name="Lin T."/>
            <person name="Zhou Q."/>
            <person name="Shang Y."/>
            <person name="Li Y."/>
            <person name="Ivanov S."/>
            <person name="Sharma T."/>
            <person name="Velzen R.V."/>
            <person name="Ruijter N.D."/>
            <person name="Aanen D.K."/>
            <person name="Win J."/>
            <person name="Kamoun S."/>
            <person name="Bisseling T."/>
            <person name="Huang S."/>
        </authorList>
    </citation>
    <scope>NUCLEOTIDE SEQUENCE [LARGE SCALE GENOMIC DNA]</scope>
    <source>
        <strain evidence="12">DAOM197198w</strain>
    </source>
</reference>
<dbReference type="InterPro" id="IPR050411">
    <property type="entry name" value="AlphaKG_dependent_hydroxylases"/>
</dbReference>
<dbReference type="InterPro" id="IPR038492">
    <property type="entry name" value="GBBH-like_N_sf"/>
</dbReference>
<feature type="domain" description="Gamma-butyrobetaine hydroxylase-like N-terminal" evidence="10">
    <location>
        <begin position="81"/>
        <end position="156"/>
    </location>
</feature>
<evidence type="ECO:0000256" key="6">
    <source>
        <dbReference type="ARBA" id="ARBA00022964"/>
    </source>
</evidence>
<evidence type="ECO:0000256" key="2">
    <source>
        <dbReference type="ARBA" id="ARBA00001961"/>
    </source>
</evidence>
<dbReference type="Pfam" id="PF06155">
    <property type="entry name" value="GBBH-like_N"/>
    <property type="match status" value="1"/>
</dbReference>
<dbReference type="HOGENOM" id="CLU_021859_0_1_1"/>
<organism evidence="11 12">
    <name type="scientific">Rhizophagus irregularis (strain DAOM 197198w)</name>
    <name type="common">Glomus intraradices</name>
    <dbReference type="NCBI Taxonomy" id="1432141"/>
    <lineage>
        <taxon>Eukaryota</taxon>
        <taxon>Fungi</taxon>
        <taxon>Fungi incertae sedis</taxon>
        <taxon>Mucoromycota</taxon>
        <taxon>Glomeromycotina</taxon>
        <taxon>Glomeromycetes</taxon>
        <taxon>Glomerales</taxon>
        <taxon>Glomeraceae</taxon>
        <taxon>Rhizophagus</taxon>
    </lineage>
</organism>
<keyword evidence="5" id="KW-0124">Carnitine biosynthesis</keyword>
<dbReference type="OrthoDB" id="406634at2759"/>
<comment type="cofactor">
    <cofactor evidence="1">
        <name>Fe(2+)</name>
        <dbReference type="ChEBI" id="CHEBI:29033"/>
    </cofactor>
</comment>
<evidence type="ECO:0000313" key="11">
    <source>
        <dbReference type="EMBL" id="EXX54105.1"/>
    </source>
</evidence>
<protein>
    <submittedName>
        <fullName evidence="11">Aim17p</fullName>
    </submittedName>
</protein>
<dbReference type="Pfam" id="PF02668">
    <property type="entry name" value="TauD"/>
    <property type="match status" value="1"/>
</dbReference>
<accession>A0A015IJ31</accession>
<sequence>MRLVNYFRFLNFKKNNKKNSCHLHYFHKLSLANNIINKSASSSLLFRNPIQSNKYQSKSDSVYSYSTTTSGLFIKEIINNPTSLSIKWSNSNSFTKFNYIWLRDNCQCPLCIHPDNRQKLFSSSEVPIDIKPLSIGSNSDKLIIVWDKGLQSITYKNHANNNSVHKPHESTYPISFLHSYSTKQNISKLRYNHLKPVLWDRSSLLKSSQNLWTTYYDYMKSNKNLLDTLKQIWDYGLVIVKNVPINDDDKGIISVAERIGTIKSTFYGKLFDVESKPAANNIAYTDLHLGLHMDLLYYDAPPGLQFLHCIKNSVTGGQSIFSDSFKAINNLKLTNPNYFNILTKFPLTFHYKNNGHHMHYNRPAIVIDDYNDTLVVNYSPPFQGPIEFNLDDEINLTEFYKAYQQFCICIEDPSLIFELTLKPGDLAIFANRRVLHGRKSFDSRSGQRHLKGTYIEYSEFKDRFTILMDKYNNNNL</sequence>
<dbReference type="AlphaFoldDB" id="A0A015IJ31"/>
<proteinExistence type="inferred from homology"/>
<dbReference type="InterPro" id="IPR003819">
    <property type="entry name" value="TauD/TfdA-like"/>
</dbReference>
<dbReference type="SUPFAM" id="SSF51197">
    <property type="entry name" value="Clavaminate synthase-like"/>
    <property type="match status" value="1"/>
</dbReference>
<keyword evidence="7" id="KW-0560">Oxidoreductase</keyword>
<comment type="cofactor">
    <cofactor evidence="2">
        <name>L-ascorbate</name>
        <dbReference type="ChEBI" id="CHEBI:38290"/>
    </cofactor>
</comment>
<dbReference type="Gene3D" id="3.60.130.10">
    <property type="entry name" value="Clavaminate synthase-like"/>
    <property type="match status" value="1"/>
</dbReference>
<dbReference type="InterPro" id="IPR042098">
    <property type="entry name" value="TauD-like_sf"/>
</dbReference>
<gene>
    <name evidence="11" type="ORF">RirG_237550</name>
</gene>
<dbReference type="GO" id="GO:0046872">
    <property type="term" value="F:metal ion binding"/>
    <property type="evidence" value="ECO:0007669"/>
    <property type="project" value="UniProtKB-KW"/>
</dbReference>
<dbReference type="PANTHER" id="PTHR10696:SF25">
    <property type="entry name" value="OXIDOREDUCTASE AIM17-RELATED"/>
    <property type="match status" value="1"/>
</dbReference>
<dbReference type="GO" id="GO:0016706">
    <property type="term" value="F:2-oxoglutarate-dependent dioxygenase activity"/>
    <property type="evidence" value="ECO:0007669"/>
    <property type="project" value="UniProtKB-ARBA"/>
</dbReference>
<dbReference type="FunFam" id="3.60.130.10:FF:000001">
    <property type="entry name" value="Trimethyllysine dioxygenase, mitochondrial"/>
    <property type="match status" value="1"/>
</dbReference>
<evidence type="ECO:0000313" key="12">
    <source>
        <dbReference type="Proteomes" id="UP000022910"/>
    </source>
</evidence>
<evidence type="ECO:0000256" key="7">
    <source>
        <dbReference type="ARBA" id="ARBA00023002"/>
    </source>
</evidence>
<dbReference type="OMA" id="VHITWPN"/>
<comment type="similarity">
    <text evidence="3">Belongs to the gamma-BBH/TMLD family.</text>
</comment>
<evidence type="ECO:0000259" key="9">
    <source>
        <dbReference type="Pfam" id="PF02668"/>
    </source>
</evidence>
<evidence type="ECO:0000259" key="10">
    <source>
        <dbReference type="Pfam" id="PF06155"/>
    </source>
</evidence>
<keyword evidence="4" id="KW-0479">Metal-binding</keyword>
<evidence type="ECO:0000256" key="5">
    <source>
        <dbReference type="ARBA" id="ARBA00022873"/>
    </source>
</evidence>
<dbReference type="EMBL" id="JEMT01028618">
    <property type="protein sequence ID" value="EXX54105.1"/>
    <property type="molecule type" value="Genomic_DNA"/>
</dbReference>
<dbReference type="PANTHER" id="PTHR10696">
    <property type="entry name" value="GAMMA-BUTYROBETAINE HYDROXYLASE-RELATED"/>
    <property type="match status" value="1"/>
</dbReference>
<dbReference type="Gene3D" id="3.30.2020.30">
    <property type="match status" value="1"/>
</dbReference>
<dbReference type="InterPro" id="IPR010376">
    <property type="entry name" value="GBBH-like_N"/>
</dbReference>
<dbReference type="Proteomes" id="UP000022910">
    <property type="component" value="Unassembled WGS sequence"/>
</dbReference>
<keyword evidence="6" id="KW-0223">Dioxygenase</keyword>
<dbReference type="STRING" id="1432141.A0A015IJ31"/>
<feature type="domain" description="TauD/TfdA-like" evidence="9">
    <location>
        <begin position="218"/>
        <end position="454"/>
    </location>
</feature>
<dbReference type="GO" id="GO:0045329">
    <property type="term" value="P:carnitine biosynthetic process"/>
    <property type="evidence" value="ECO:0007669"/>
    <property type="project" value="UniProtKB-KW"/>
</dbReference>